<name>A0A1X9LSJ3_9MICO</name>
<evidence type="ECO:0000256" key="2">
    <source>
        <dbReference type="ARBA" id="ARBA00023002"/>
    </source>
</evidence>
<dbReference type="PANTHER" id="PTHR43477">
    <property type="entry name" value="DIHYDROANTICAPSIN 7-DEHYDROGENASE"/>
    <property type="match status" value="1"/>
</dbReference>
<dbReference type="STRING" id="1619308.B5808_17915"/>
<evidence type="ECO:0000313" key="3">
    <source>
        <dbReference type="EMBL" id="ARJ06891.1"/>
    </source>
</evidence>
<dbReference type="PANTHER" id="PTHR43477:SF1">
    <property type="entry name" value="DIHYDROANTICAPSIN 7-DEHYDROGENASE"/>
    <property type="match status" value="1"/>
</dbReference>
<keyword evidence="4" id="KW-1185">Reference proteome</keyword>
<dbReference type="InterPro" id="IPR002347">
    <property type="entry name" value="SDR_fam"/>
</dbReference>
<evidence type="ECO:0000313" key="4">
    <source>
        <dbReference type="Proteomes" id="UP000192775"/>
    </source>
</evidence>
<dbReference type="GO" id="GO:0016491">
    <property type="term" value="F:oxidoreductase activity"/>
    <property type="evidence" value="ECO:0007669"/>
    <property type="project" value="UniProtKB-KW"/>
</dbReference>
<reference evidence="3 4" key="1">
    <citation type="submission" date="2017-04" db="EMBL/GenBank/DDBJ databases">
        <authorList>
            <person name="Afonso C.L."/>
            <person name="Miller P.J."/>
            <person name="Scott M.A."/>
            <person name="Spackman E."/>
            <person name="Goraichik I."/>
            <person name="Dimitrov K.M."/>
            <person name="Suarez D.L."/>
            <person name="Swayne D.E."/>
        </authorList>
    </citation>
    <scope>NUCLEOTIDE SEQUENCE [LARGE SCALE GENOMIC DNA]</scope>
    <source>
        <strain evidence="4">XA(T)</strain>
    </source>
</reference>
<dbReference type="Proteomes" id="UP000192775">
    <property type="component" value="Chromosome"/>
</dbReference>
<keyword evidence="2" id="KW-0560">Oxidoreductase</keyword>
<dbReference type="InterPro" id="IPR036291">
    <property type="entry name" value="NAD(P)-bd_dom_sf"/>
</dbReference>
<dbReference type="Gene3D" id="3.40.50.720">
    <property type="entry name" value="NAD(P)-binding Rossmann-like Domain"/>
    <property type="match status" value="1"/>
</dbReference>
<protein>
    <submittedName>
        <fullName evidence="3">Short-chain dehydrogenase</fullName>
    </submittedName>
</protein>
<sequence>MTVDSSSRVVILGGTSGIGLAVARRAVEAGAAVTIASRNPASIERALGELPTGVLGRAVDAASSSDVAAFFDGVGEFDHLAYTAAENLVGRTLDQITPEISQEFFGLRLFHAIDAVRLAVPHLRPGGSITLTSGTAAFKGGTGWALGAAVCGAMNSLVRSLAVELAPLRVNSVAPGVLRSPLWSGMSEEDREGMYAGVGASLPLGRVGEPEDAAKAYLALMDQDYVTGTVAVVDGGTLVA</sequence>
<dbReference type="SUPFAM" id="SSF51735">
    <property type="entry name" value="NAD(P)-binding Rossmann-fold domains"/>
    <property type="match status" value="1"/>
</dbReference>
<dbReference type="Pfam" id="PF13561">
    <property type="entry name" value="adh_short_C2"/>
    <property type="match status" value="1"/>
</dbReference>
<dbReference type="PRINTS" id="PR00081">
    <property type="entry name" value="GDHRDH"/>
</dbReference>
<dbReference type="RefSeq" id="WP_085021029.1">
    <property type="nucleotide sequence ID" value="NZ_BMHD01000001.1"/>
</dbReference>
<gene>
    <name evidence="3" type="ORF">B5808_17915</name>
</gene>
<comment type="similarity">
    <text evidence="1">Belongs to the short-chain dehydrogenases/reductases (SDR) family.</text>
</comment>
<accession>A0A1X9LSJ3</accession>
<evidence type="ECO:0000256" key="1">
    <source>
        <dbReference type="ARBA" id="ARBA00006484"/>
    </source>
</evidence>
<proteinExistence type="inferred from homology"/>
<dbReference type="InterPro" id="IPR051122">
    <property type="entry name" value="SDR_DHRS6-like"/>
</dbReference>
<organism evidence="3 4">
    <name type="scientific">Cnuibacter physcomitrellae</name>
    <dbReference type="NCBI Taxonomy" id="1619308"/>
    <lineage>
        <taxon>Bacteria</taxon>
        <taxon>Bacillati</taxon>
        <taxon>Actinomycetota</taxon>
        <taxon>Actinomycetes</taxon>
        <taxon>Micrococcales</taxon>
        <taxon>Microbacteriaceae</taxon>
        <taxon>Cnuibacter</taxon>
    </lineage>
</organism>
<dbReference type="AlphaFoldDB" id="A0A1X9LSJ3"/>
<dbReference type="EMBL" id="CP020715">
    <property type="protein sequence ID" value="ARJ06891.1"/>
    <property type="molecule type" value="Genomic_DNA"/>
</dbReference>
<dbReference type="KEGG" id="cphy:B5808_17915"/>